<feature type="region of interest" description="Disordered" evidence="1">
    <location>
        <begin position="71"/>
        <end position="90"/>
    </location>
</feature>
<evidence type="ECO:0000313" key="4">
    <source>
        <dbReference type="Proteomes" id="UP001642464"/>
    </source>
</evidence>
<name>A0ABP0J2Q1_9DINO</name>
<dbReference type="InterPro" id="IPR029000">
    <property type="entry name" value="Cyclophilin-like_dom_sf"/>
</dbReference>
<dbReference type="InterPro" id="IPR008978">
    <property type="entry name" value="HSP20-like_chaperone"/>
</dbReference>
<gene>
    <name evidence="3" type="ORF">SCF082_LOCUS9928</name>
</gene>
<dbReference type="SUPFAM" id="SSF50891">
    <property type="entry name" value="Cyclophilin-like"/>
    <property type="match status" value="1"/>
</dbReference>
<protein>
    <submittedName>
        <fullName evidence="3">Peptidyl-prolyl cis-trans isomerase B (PPIase B) (Cyclophilin B) (Rotamase B)</fullName>
    </submittedName>
</protein>
<dbReference type="Gene3D" id="2.60.200.20">
    <property type="match status" value="1"/>
</dbReference>
<sequence length="963" mass="107741">MIAKPSVVILDEPTTGLDPVRIPDRRRLLGPRVGSCAIGSAAMLSWKAGLIGDIQAYGGYPEPPARIFEGTEEIDLEKKDKRPSGSSEKGTYFWKMTQDKRFIEVVVPVDDWVEAKDVIYRVGEEPEDPRRGPTLQLGYRVKGEDGKFEENLLIDGQVLNAITREESFWILDDMVGVKVIILTLSRPRMRRQRHDPILRRKTEEERIEPQTWDALLVEDRDTPDVTHKVFMDIELEGKPAGRMEFGLFGAALPKTVENFRGLCNGCFGKTVVSSCSLVALDASTRFDTFSKESIPMQKDEQNLLCPLENQLHKPLGLNERTSQESGFLLQASELQQLWLSADELEDYNEFFKVKLGWALRWGGSLGLGEDVFGTQRVEGQAGRCDSELKEVVDILGNLVETKGEGAKLYFYKPEWEKGRSAKAHLLRIAAKLQLAKELESLKQQPEMSRPAAKKKLQKSTRQAEALRQETVMELRLEEAEHLASYLAGDPEEWCRGSSGLGSLVQALKHEWGQGYMLSVDCEKSQDRFPFDADVCSFGVWIAYCDEVEAQEFITSLLDPEDQMPVKSQRDGQKTYKFSKDEEALGHLIISIARGKVSEADEEEEKLCDDPALQGCCNFPLDQEQVQIGSCEGNCDIVLMGVGITSEMCSVHCEKGEALKEEGGSTVRVLLNGKMLQPDEPEKMKHGDCLILGYSHAFRLVEPTPERVKQAGSSEYLQVARSTVPKLDVSSAFEEAVCVEGKQLEVFGNAELHLEIHTLTDVLDFQNDAPEIVICCLEKPSPLSRFQQTVNTVQQCLRDPNAPTSSQDLADKRWMLGKAKHPLAHAMGLDEHMSIRGHGHLLSIFSLEDFLPGKPVKPAKALKQCDPIWFERLRFGRCRFQRLSITDKDKQSPTPRTGQTTNIFEVLGENRNALRCFMVDNSPIPSLGSYLKALLTDTSSADILLAVMEPGEGGIDQCHEDSKT</sequence>
<dbReference type="Proteomes" id="UP001642464">
    <property type="component" value="Unassembled WGS sequence"/>
</dbReference>
<feature type="domain" description="PPIase cyclophilin-type" evidence="2">
    <location>
        <begin position="230"/>
        <end position="461"/>
    </location>
</feature>
<dbReference type="SUPFAM" id="SSF49879">
    <property type="entry name" value="SMAD/FHA domain"/>
    <property type="match status" value="1"/>
</dbReference>
<dbReference type="InterPro" id="IPR008984">
    <property type="entry name" value="SMAD_FHA_dom_sf"/>
</dbReference>
<evidence type="ECO:0000259" key="2">
    <source>
        <dbReference type="PROSITE" id="PS50072"/>
    </source>
</evidence>
<accession>A0ABP0J2Q1</accession>
<keyword evidence="3" id="KW-0413">Isomerase</keyword>
<dbReference type="PROSITE" id="PS50072">
    <property type="entry name" value="CSA_PPIASE_2"/>
    <property type="match status" value="1"/>
</dbReference>
<keyword evidence="4" id="KW-1185">Reference proteome</keyword>
<dbReference type="GO" id="GO:0016853">
    <property type="term" value="F:isomerase activity"/>
    <property type="evidence" value="ECO:0007669"/>
    <property type="project" value="UniProtKB-KW"/>
</dbReference>
<proteinExistence type="predicted"/>
<evidence type="ECO:0000256" key="1">
    <source>
        <dbReference type="SAM" id="MobiDB-lite"/>
    </source>
</evidence>
<reference evidence="3 4" key="1">
    <citation type="submission" date="2024-02" db="EMBL/GenBank/DDBJ databases">
        <authorList>
            <person name="Chen Y."/>
            <person name="Shah S."/>
            <person name="Dougan E. K."/>
            <person name="Thang M."/>
            <person name="Chan C."/>
        </authorList>
    </citation>
    <scope>NUCLEOTIDE SEQUENCE [LARGE SCALE GENOMIC DNA]</scope>
</reference>
<dbReference type="Gene3D" id="2.60.40.790">
    <property type="match status" value="1"/>
</dbReference>
<comment type="caution">
    <text evidence="3">The sequence shown here is derived from an EMBL/GenBank/DDBJ whole genome shotgun (WGS) entry which is preliminary data.</text>
</comment>
<dbReference type="InterPro" id="IPR002130">
    <property type="entry name" value="Cyclophilin-type_PPIase_dom"/>
</dbReference>
<evidence type="ECO:0000313" key="3">
    <source>
        <dbReference type="EMBL" id="CAK9008583.1"/>
    </source>
</evidence>
<dbReference type="Gene3D" id="2.40.100.10">
    <property type="entry name" value="Cyclophilin-like"/>
    <property type="match status" value="1"/>
</dbReference>
<organism evidence="3 4">
    <name type="scientific">Durusdinium trenchii</name>
    <dbReference type="NCBI Taxonomy" id="1381693"/>
    <lineage>
        <taxon>Eukaryota</taxon>
        <taxon>Sar</taxon>
        <taxon>Alveolata</taxon>
        <taxon>Dinophyceae</taxon>
        <taxon>Suessiales</taxon>
        <taxon>Symbiodiniaceae</taxon>
        <taxon>Durusdinium</taxon>
    </lineage>
</organism>
<dbReference type="EMBL" id="CAXAMM010005780">
    <property type="protein sequence ID" value="CAK9008583.1"/>
    <property type="molecule type" value="Genomic_DNA"/>
</dbReference>